<keyword evidence="3" id="KW-0472">Membrane</keyword>
<feature type="transmembrane region" description="Helical" evidence="3">
    <location>
        <begin position="301"/>
        <end position="321"/>
    </location>
</feature>
<organism evidence="5 6">
    <name type="scientific">Melghirimyces thermohalophilus</name>
    <dbReference type="NCBI Taxonomy" id="1236220"/>
    <lineage>
        <taxon>Bacteria</taxon>
        <taxon>Bacillati</taxon>
        <taxon>Bacillota</taxon>
        <taxon>Bacilli</taxon>
        <taxon>Bacillales</taxon>
        <taxon>Thermoactinomycetaceae</taxon>
        <taxon>Melghirimyces</taxon>
    </lineage>
</organism>
<reference evidence="5 6" key="1">
    <citation type="submission" date="2016-10" db="EMBL/GenBank/DDBJ databases">
        <authorList>
            <person name="de Groot N.N."/>
        </authorList>
    </citation>
    <scope>NUCLEOTIDE SEQUENCE [LARGE SCALE GENOMIC DNA]</scope>
    <source>
        <strain evidence="5 6">DSM 45514</strain>
    </source>
</reference>
<feature type="transmembrane region" description="Helical" evidence="3">
    <location>
        <begin position="132"/>
        <end position="149"/>
    </location>
</feature>
<keyword evidence="6" id="KW-1185">Reference proteome</keyword>
<feature type="domain" description="Acyltransferase 3" evidence="4">
    <location>
        <begin position="10"/>
        <end position="316"/>
    </location>
</feature>
<dbReference type="GO" id="GO:0016747">
    <property type="term" value="F:acyltransferase activity, transferring groups other than amino-acyl groups"/>
    <property type="evidence" value="ECO:0007669"/>
    <property type="project" value="InterPro"/>
</dbReference>
<feature type="transmembrane region" description="Helical" evidence="3">
    <location>
        <begin position="237"/>
        <end position="259"/>
    </location>
</feature>
<name>A0A1G6KSI3_9BACL</name>
<evidence type="ECO:0000259" key="4">
    <source>
        <dbReference type="Pfam" id="PF01757"/>
    </source>
</evidence>
<evidence type="ECO:0000313" key="6">
    <source>
        <dbReference type="Proteomes" id="UP000199387"/>
    </source>
</evidence>
<evidence type="ECO:0000256" key="3">
    <source>
        <dbReference type="SAM" id="Phobius"/>
    </source>
</evidence>
<keyword evidence="3" id="KW-0812">Transmembrane</keyword>
<dbReference type="Pfam" id="PF01757">
    <property type="entry name" value="Acyl_transf_3"/>
    <property type="match status" value="1"/>
</dbReference>
<accession>A0A1G6KSI3</accession>
<evidence type="ECO:0000256" key="2">
    <source>
        <dbReference type="ARBA" id="ARBA00007400"/>
    </source>
</evidence>
<gene>
    <name evidence="5" type="ORF">SAMN04488112_106140</name>
</gene>
<dbReference type="RefSeq" id="WP_176757858.1">
    <property type="nucleotide sequence ID" value="NZ_FMZA01000006.1"/>
</dbReference>
<comment type="subcellular location">
    <subcellularLocation>
        <location evidence="1">Membrane</location>
    </subcellularLocation>
</comment>
<feature type="transmembrane region" description="Helical" evidence="3">
    <location>
        <begin position="12"/>
        <end position="29"/>
    </location>
</feature>
<evidence type="ECO:0000313" key="5">
    <source>
        <dbReference type="EMBL" id="SDC34030.1"/>
    </source>
</evidence>
<dbReference type="PANTHER" id="PTHR37312:SF1">
    <property type="entry name" value="MEMBRANE-BOUND ACYLTRANSFERASE YKRP-RELATED"/>
    <property type="match status" value="1"/>
</dbReference>
<feature type="transmembrane region" description="Helical" evidence="3">
    <location>
        <begin position="74"/>
        <end position="92"/>
    </location>
</feature>
<evidence type="ECO:0000256" key="1">
    <source>
        <dbReference type="ARBA" id="ARBA00004370"/>
    </source>
</evidence>
<dbReference type="AlphaFoldDB" id="A0A1G6KSI3"/>
<comment type="similarity">
    <text evidence="2">Belongs to the acyltransferase 3 family.</text>
</comment>
<feature type="transmembrane region" description="Helical" evidence="3">
    <location>
        <begin position="104"/>
        <end position="125"/>
    </location>
</feature>
<proteinExistence type="inferred from homology"/>
<dbReference type="Proteomes" id="UP000199387">
    <property type="component" value="Unassembled WGS sequence"/>
</dbReference>
<dbReference type="InterPro" id="IPR052734">
    <property type="entry name" value="Nod_factor_acetyltransferase"/>
</dbReference>
<feature type="transmembrane region" description="Helical" evidence="3">
    <location>
        <begin position="155"/>
        <end position="174"/>
    </location>
</feature>
<keyword evidence="3" id="KW-1133">Transmembrane helix</keyword>
<dbReference type="STRING" id="1236220.SAMN04488112_106140"/>
<sequence length="352" mass="41500">MGTNGKQRDVYFDNAKFLLILLVVVSHAIRPFVNQSPLMMTLYLTFFTFHMPLFILISGYFSKNYQKEGQSKKTITSLLVPYLLFQVFYSVFDALPREFEDFSLSILDPYWLMWFLLSLFTWKMILPYFVPLKYPIITSVVLALLAGYMEDMDSFLSLARTAAFFPFFIAGFYLKRHHFDLLLSKGRRVWAVVGAGAIFALMYWLEYHSVVLDLDWRRWLYYSFPYAELGHTEWYAAVYRLITYVLAVAASVCFLALVPRRKLLISRLGTRSLYVYLWHGFFIHTFKALNPQQQFLSFFDHLLVILAAIGLTFFLSSNWVYRWTRPLVQPKLGALLFSRDEEDHRKENRQTS</sequence>
<feature type="transmembrane region" description="Helical" evidence="3">
    <location>
        <begin position="41"/>
        <end position="62"/>
    </location>
</feature>
<feature type="transmembrane region" description="Helical" evidence="3">
    <location>
        <begin position="271"/>
        <end position="289"/>
    </location>
</feature>
<dbReference type="EMBL" id="FMZA01000006">
    <property type="protein sequence ID" value="SDC34030.1"/>
    <property type="molecule type" value="Genomic_DNA"/>
</dbReference>
<protein>
    <submittedName>
        <fullName evidence="5">Fucose 4-O-acetylase</fullName>
    </submittedName>
</protein>
<feature type="transmembrane region" description="Helical" evidence="3">
    <location>
        <begin position="186"/>
        <end position="205"/>
    </location>
</feature>
<dbReference type="PANTHER" id="PTHR37312">
    <property type="entry name" value="MEMBRANE-BOUND ACYLTRANSFERASE YKRP-RELATED"/>
    <property type="match status" value="1"/>
</dbReference>
<dbReference type="InterPro" id="IPR002656">
    <property type="entry name" value="Acyl_transf_3_dom"/>
</dbReference>